<sequence length="31" mass="3767">FQFYFRKILGGTDETNKLLNKEKHPFNSCYK</sequence>
<evidence type="ECO:0000313" key="1">
    <source>
        <dbReference type="EMBL" id="GAJ21064.1"/>
    </source>
</evidence>
<reference evidence="1" key="1">
    <citation type="journal article" date="2014" name="Front. Microbiol.">
        <title>High frequency of phylogenetically diverse reductive dehalogenase-homologous genes in deep subseafloor sedimentary metagenomes.</title>
        <authorList>
            <person name="Kawai M."/>
            <person name="Futagami T."/>
            <person name="Toyoda A."/>
            <person name="Takaki Y."/>
            <person name="Nishi S."/>
            <person name="Hori S."/>
            <person name="Arai W."/>
            <person name="Tsubouchi T."/>
            <person name="Morono Y."/>
            <person name="Uchiyama I."/>
            <person name="Ito T."/>
            <person name="Fujiyama A."/>
            <person name="Inagaki F."/>
            <person name="Takami H."/>
        </authorList>
    </citation>
    <scope>NUCLEOTIDE SEQUENCE</scope>
    <source>
        <strain evidence="1">Expedition CK06-06</strain>
    </source>
</reference>
<feature type="non-terminal residue" evidence="1">
    <location>
        <position position="1"/>
    </location>
</feature>
<gene>
    <name evidence="1" type="ORF">S12H4_58698</name>
</gene>
<proteinExistence type="predicted"/>
<comment type="caution">
    <text evidence="1">The sequence shown here is derived from an EMBL/GenBank/DDBJ whole genome shotgun (WGS) entry which is preliminary data.</text>
</comment>
<dbReference type="AlphaFoldDB" id="X1UUC0"/>
<protein>
    <submittedName>
        <fullName evidence="1">Uncharacterized protein</fullName>
    </submittedName>
</protein>
<accession>X1UUC0</accession>
<name>X1UUC0_9ZZZZ</name>
<organism evidence="1">
    <name type="scientific">marine sediment metagenome</name>
    <dbReference type="NCBI Taxonomy" id="412755"/>
    <lineage>
        <taxon>unclassified sequences</taxon>
        <taxon>metagenomes</taxon>
        <taxon>ecological metagenomes</taxon>
    </lineage>
</organism>
<dbReference type="EMBL" id="BARW01038186">
    <property type="protein sequence ID" value="GAJ21064.1"/>
    <property type="molecule type" value="Genomic_DNA"/>
</dbReference>